<reference evidence="2" key="1">
    <citation type="submission" date="2010-08" db="EMBL/GenBank/DDBJ databases">
        <authorList>
            <consortium name="Caenorhabditis japonica Sequencing Consortium"/>
            <person name="Wilson R.K."/>
        </authorList>
    </citation>
    <scope>NUCLEOTIDE SEQUENCE [LARGE SCALE GENOMIC DNA]</scope>
    <source>
        <strain evidence="2">DF5081</strain>
    </source>
</reference>
<evidence type="ECO:0000313" key="2">
    <source>
        <dbReference type="Proteomes" id="UP000005237"/>
    </source>
</evidence>
<dbReference type="InterPro" id="IPR035334">
    <property type="entry name" value="DUF5390"/>
</dbReference>
<dbReference type="Proteomes" id="UP000005237">
    <property type="component" value="Unassembled WGS sequence"/>
</dbReference>
<reference evidence="1" key="2">
    <citation type="submission" date="2022-06" db="UniProtKB">
        <authorList>
            <consortium name="EnsemblMetazoa"/>
        </authorList>
    </citation>
    <scope>IDENTIFICATION</scope>
    <source>
        <strain evidence="1">DF5081</strain>
    </source>
</reference>
<keyword evidence="2" id="KW-1185">Reference proteome</keyword>
<proteinExistence type="predicted"/>
<dbReference type="EnsemblMetazoa" id="CJA24833.1">
    <property type="protein sequence ID" value="CJA24833.1"/>
    <property type="gene ID" value="WBGene00180405"/>
</dbReference>
<sequence length="138" mass="16288">MFPKVSRTRNAVLFLQYFITTFKHMFQNSRPAADEHFDYYDEQVKGYECYIGEMGYGTTTHQDFKLLSITNCSAHLKLYFERYVASHSDPQIEVIYAVMTRDGMNMHVEFHVTTMTWFGFSDHFHIIINAYNVSLINI</sequence>
<organism evidence="1 2">
    <name type="scientific">Caenorhabditis japonica</name>
    <dbReference type="NCBI Taxonomy" id="281687"/>
    <lineage>
        <taxon>Eukaryota</taxon>
        <taxon>Metazoa</taxon>
        <taxon>Ecdysozoa</taxon>
        <taxon>Nematoda</taxon>
        <taxon>Chromadorea</taxon>
        <taxon>Rhabditida</taxon>
        <taxon>Rhabditina</taxon>
        <taxon>Rhabditomorpha</taxon>
        <taxon>Rhabditoidea</taxon>
        <taxon>Rhabditidae</taxon>
        <taxon>Peloderinae</taxon>
        <taxon>Caenorhabditis</taxon>
    </lineage>
</organism>
<evidence type="ECO:0000313" key="1">
    <source>
        <dbReference type="EnsemblMetazoa" id="CJA24833.1"/>
    </source>
</evidence>
<protein>
    <submittedName>
        <fullName evidence="1">Uncharacterized protein</fullName>
    </submittedName>
</protein>
<dbReference type="Pfam" id="PF17365">
    <property type="entry name" value="DUF5390"/>
    <property type="match status" value="1"/>
</dbReference>
<dbReference type="AlphaFoldDB" id="A0A8R1I848"/>
<name>A0A8R1I848_CAEJA</name>
<accession>A0A8R1I848</accession>